<dbReference type="PROSITE" id="PS00092">
    <property type="entry name" value="N6_MTASE"/>
    <property type="match status" value="1"/>
</dbReference>
<protein>
    <submittedName>
        <fullName evidence="3">Class I SAM-dependent methyltransferase</fullName>
    </submittedName>
</protein>
<dbReference type="InterPro" id="IPR007848">
    <property type="entry name" value="Small_mtfrase_dom"/>
</dbReference>
<evidence type="ECO:0000313" key="4">
    <source>
        <dbReference type="Proteomes" id="UP000308349"/>
    </source>
</evidence>
<dbReference type="Gene3D" id="3.40.50.150">
    <property type="entry name" value="Vaccinia Virus protein VP39"/>
    <property type="match status" value="1"/>
</dbReference>
<dbReference type="InterPro" id="IPR050320">
    <property type="entry name" value="N5-glutamine_MTase"/>
</dbReference>
<dbReference type="InterPro" id="IPR002052">
    <property type="entry name" value="DNA_methylase_N6_adenine_CS"/>
</dbReference>
<reference evidence="3 4" key="1">
    <citation type="submission" date="2019-05" db="EMBL/GenBank/DDBJ databases">
        <title>Genomes sequences of two Nocardia cyriacigeorgica environmental isolates, type strains Nocardia asteroides ATCC 19247 and Nocardia cyriacigeorgica DSM 44484.</title>
        <authorList>
            <person name="Vautrin F."/>
            <person name="Bergeron E."/>
            <person name="Dubost A."/>
            <person name="Abrouk D."/>
            <person name="Rodriguez Nava V."/>
            <person name="Pujic P."/>
        </authorList>
    </citation>
    <scope>NUCLEOTIDE SEQUENCE [LARGE SCALE GENOMIC DNA]</scope>
    <source>
        <strain evidence="3 4">EML 1456</strain>
    </source>
</reference>
<dbReference type="CDD" id="cd02440">
    <property type="entry name" value="AdoMet_MTases"/>
    <property type="match status" value="1"/>
</dbReference>
<name>A0A5R8PKT4_9NOCA</name>
<feature type="domain" description="Methyltransferase small" evidence="2">
    <location>
        <begin position="196"/>
        <end position="311"/>
    </location>
</feature>
<dbReference type="GO" id="GO:0036009">
    <property type="term" value="F:protein-glutamine N-methyltransferase activity"/>
    <property type="evidence" value="ECO:0007669"/>
    <property type="project" value="TreeGrafter"/>
</dbReference>
<dbReference type="GO" id="GO:0032259">
    <property type="term" value="P:methylation"/>
    <property type="evidence" value="ECO:0007669"/>
    <property type="project" value="UniProtKB-KW"/>
</dbReference>
<evidence type="ECO:0000256" key="1">
    <source>
        <dbReference type="SAM" id="MobiDB-lite"/>
    </source>
</evidence>
<accession>A0A5R8PKT4</accession>
<proteinExistence type="predicted"/>
<sequence>MAMIQWTEDGSARSARWRSESDAPAPARVVVVDDRTTAKSAYRMARNGMGLLWRGDFHNARQLLRAVDRLQSSRSGPTGDGAAELFHRHRAKRTERARVLGRLMVLLESDHSLELRRAPDVRAACDHAYGAADASTCVSLTELLGVLGAYQWHQRGVEIEALGARIHPAYGVFSPVRGEYIDLVAETPFSPGGAPAKVFDLGTGTGVLAAILARRGARQVVGTDINPRAVDCASANMRRLGFADRVHIIEADLWPSGRADLVVCNPPWLPAQPSSDLELGIYDPDSDVLHRFLDGLAAHLTPTGEGWLVLSDLAEHLGLRTHGALPARIAAAGLRVVSRHDTQPRHSRATDAADPLHEARRREVTSLWRLVPSSSAGRAGRGVRAAAQW</sequence>
<dbReference type="SUPFAM" id="SSF53335">
    <property type="entry name" value="S-adenosyl-L-methionine-dependent methyltransferases"/>
    <property type="match status" value="1"/>
</dbReference>
<dbReference type="RefSeq" id="WP_138454440.1">
    <property type="nucleotide sequence ID" value="NZ_VBUU01000001.1"/>
</dbReference>
<dbReference type="InterPro" id="IPR029063">
    <property type="entry name" value="SAM-dependent_MTases_sf"/>
</dbReference>
<dbReference type="EMBL" id="VBUU01000001">
    <property type="protein sequence ID" value="TLG17615.1"/>
    <property type="molecule type" value="Genomic_DNA"/>
</dbReference>
<keyword evidence="3" id="KW-0489">Methyltransferase</keyword>
<dbReference type="OrthoDB" id="267914at2"/>
<gene>
    <name evidence="3" type="ORF">FEK35_00030</name>
</gene>
<evidence type="ECO:0000259" key="2">
    <source>
        <dbReference type="Pfam" id="PF05175"/>
    </source>
</evidence>
<organism evidence="3 4">
    <name type="scientific">Nocardia cyriacigeorgica</name>
    <dbReference type="NCBI Taxonomy" id="135487"/>
    <lineage>
        <taxon>Bacteria</taxon>
        <taxon>Bacillati</taxon>
        <taxon>Actinomycetota</taxon>
        <taxon>Actinomycetes</taxon>
        <taxon>Mycobacteriales</taxon>
        <taxon>Nocardiaceae</taxon>
        <taxon>Nocardia</taxon>
    </lineage>
</organism>
<keyword evidence="3" id="KW-0808">Transferase</keyword>
<dbReference type="GO" id="GO:0003676">
    <property type="term" value="F:nucleic acid binding"/>
    <property type="evidence" value="ECO:0007669"/>
    <property type="project" value="InterPro"/>
</dbReference>
<dbReference type="Pfam" id="PF05175">
    <property type="entry name" value="MTS"/>
    <property type="match status" value="1"/>
</dbReference>
<dbReference type="AlphaFoldDB" id="A0A5R8PKT4"/>
<evidence type="ECO:0000313" key="3">
    <source>
        <dbReference type="EMBL" id="TLG17615.1"/>
    </source>
</evidence>
<comment type="caution">
    <text evidence="3">The sequence shown here is derived from an EMBL/GenBank/DDBJ whole genome shotgun (WGS) entry which is preliminary data.</text>
</comment>
<dbReference type="Proteomes" id="UP000308349">
    <property type="component" value="Unassembled WGS sequence"/>
</dbReference>
<dbReference type="PANTHER" id="PTHR18895:SF74">
    <property type="entry name" value="MTRF1L RELEASE FACTOR GLUTAMINE METHYLTRANSFERASE"/>
    <property type="match status" value="1"/>
</dbReference>
<feature type="region of interest" description="Disordered" evidence="1">
    <location>
        <begin position="1"/>
        <end position="20"/>
    </location>
</feature>
<dbReference type="PANTHER" id="PTHR18895">
    <property type="entry name" value="HEMK METHYLTRANSFERASE"/>
    <property type="match status" value="1"/>
</dbReference>